<proteinExistence type="inferred from homology"/>
<keyword evidence="7" id="KW-1185">Reference proteome</keyword>
<keyword evidence="4" id="KW-0175">Coiled coil</keyword>
<dbReference type="PANTHER" id="PTHR28529">
    <property type="entry name" value="DNA REPAIR PROTEIN SWI5 HOMOLOG"/>
    <property type="match status" value="1"/>
</dbReference>
<organism evidence="6 7">
    <name type="scientific">Neodothiora populina</name>
    <dbReference type="NCBI Taxonomy" id="2781224"/>
    <lineage>
        <taxon>Eukaryota</taxon>
        <taxon>Fungi</taxon>
        <taxon>Dikarya</taxon>
        <taxon>Ascomycota</taxon>
        <taxon>Pezizomycotina</taxon>
        <taxon>Dothideomycetes</taxon>
        <taxon>Dothideomycetidae</taxon>
        <taxon>Dothideales</taxon>
        <taxon>Dothioraceae</taxon>
        <taxon>Neodothiora</taxon>
    </lineage>
</organism>
<dbReference type="Gene3D" id="1.20.5.170">
    <property type="match status" value="1"/>
</dbReference>
<feature type="region of interest" description="Disordered" evidence="5">
    <location>
        <begin position="1"/>
        <end position="31"/>
    </location>
</feature>
<evidence type="ECO:0000313" key="6">
    <source>
        <dbReference type="EMBL" id="KAL1296517.1"/>
    </source>
</evidence>
<comment type="caution">
    <text evidence="6">The sequence shown here is derived from an EMBL/GenBank/DDBJ whole genome shotgun (WGS) entry which is preliminary data.</text>
</comment>
<reference evidence="6 7" key="1">
    <citation type="submission" date="2024-07" db="EMBL/GenBank/DDBJ databases">
        <title>Draft sequence of the Neodothiora populina.</title>
        <authorList>
            <person name="Drown D.D."/>
            <person name="Schuette U.S."/>
            <person name="Buechlein A.B."/>
            <person name="Rusch D.R."/>
            <person name="Winton L.W."/>
            <person name="Adams G.A."/>
        </authorList>
    </citation>
    <scope>NUCLEOTIDE SEQUENCE [LARGE SCALE GENOMIC DNA]</scope>
    <source>
        <strain evidence="6 7">CPC 39397</strain>
    </source>
</reference>
<evidence type="ECO:0008006" key="8">
    <source>
        <dbReference type="Google" id="ProtNLM"/>
    </source>
</evidence>
<dbReference type="PANTHER" id="PTHR28529:SF2">
    <property type="entry name" value="DNA REPAIR PROTEIN SWI5 HOMOLOG"/>
    <property type="match status" value="1"/>
</dbReference>
<evidence type="ECO:0000256" key="5">
    <source>
        <dbReference type="SAM" id="MobiDB-lite"/>
    </source>
</evidence>
<dbReference type="Pfam" id="PF07061">
    <property type="entry name" value="Swi5"/>
    <property type="match status" value="1"/>
</dbReference>
<feature type="compositionally biased region" description="Basic and acidic residues" evidence="5">
    <location>
        <begin position="14"/>
        <end position="29"/>
    </location>
</feature>
<dbReference type="GeneID" id="95973729"/>
<comment type="similarity">
    <text evidence="1">Belongs to the SWI5/SAE3 family.</text>
</comment>
<feature type="compositionally biased region" description="Low complexity" evidence="5">
    <location>
        <begin position="1"/>
        <end position="12"/>
    </location>
</feature>
<feature type="region of interest" description="Disordered" evidence="5">
    <location>
        <begin position="62"/>
        <end position="94"/>
    </location>
</feature>
<name>A0ABR3P137_9PEZI</name>
<keyword evidence="3" id="KW-0234">DNA repair</keyword>
<evidence type="ECO:0000256" key="3">
    <source>
        <dbReference type="ARBA" id="ARBA00023204"/>
    </source>
</evidence>
<evidence type="ECO:0000256" key="4">
    <source>
        <dbReference type="SAM" id="Coils"/>
    </source>
</evidence>
<evidence type="ECO:0000256" key="2">
    <source>
        <dbReference type="ARBA" id="ARBA00022763"/>
    </source>
</evidence>
<protein>
    <recommendedName>
        <fullName evidence="8">Swi5-domain-containing protein</fullName>
    </recommendedName>
</protein>
<feature type="coiled-coil region" evidence="4">
    <location>
        <begin position="101"/>
        <end position="128"/>
    </location>
</feature>
<evidence type="ECO:0000313" key="7">
    <source>
        <dbReference type="Proteomes" id="UP001562354"/>
    </source>
</evidence>
<dbReference type="InterPro" id="IPR010760">
    <property type="entry name" value="DNA-repair_Swi5"/>
</dbReference>
<accession>A0ABR3P137</accession>
<evidence type="ECO:0000256" key="1">
    <source>
        <dbReference type="ARBA" id="ARBA00008060"/>
    </source>
</evidence>
<dbReference type="Proteomes" id="UP001562354">
    <property type="component" value="Unassembled WGS sequence"/>
</dbReference>
<gene>
    <name evidence="6" type="ORF">AAFC00_000026</name>
</gene>
<keyword evidence="2" id="KW-0227">DNA damage</keyword>
<sequence length="153" mass="16716">MTSPSASSTTTAQPHDDKTNDDDGHDPRTVRLRALRARRHVLSTNLESLTVERDGLVSDVLDTTTKKHDDDDHDDNCGTAPPISSSPPPRSSPDVRAAIAVELASNRIKAYVQQLQQYNDVKDIAEQLMGMIAEKRGVRIVEVQREFGVGGGD</sequence>
<dbReference type="EMBL" id="JBFMKM010000018">
    <property type="protein sequence ID" value="KAL1296517.1"/>
    <property type="molecule type" value="Genomic_DNA"/>
</dbReference>
<dbReference type="RefSeq" id="XP_069196199.1">
    <property type="nucleotide sequence ID" value="XM_069342137.1"/>
</dbReference>